<dbReference type="InterPro" id="IPR016102">
    <property type="entry name" value="Succinyl-CoA_synth-like"/>
</dbReference>
<dbReference type="InterPro" id="IPR043938">
    <property type="entry name" value="Ligase_CoA_dom"/>
</dbReference>
<dbReference type="NCBIfam" id="TIGR02717">
    <property type="entry name" value="AcCoA-syn-alpha"/>
    <property type="match status" value="1"/>
</dbReference>
<evidence type="ECO:0000256" key="2">
    <source>
        <dbReference type="ARBA" id="ARBA00022741"/>
    </source>
</evidence>
<name>A0A8J6NC79_9BACT</name>
<dbReference type="SUPFAM" id="SSF56059">
    <property type="entry name" value="Glutathione synthetase ATP-binding domain-like"/>
    <property type="match status" value="1"/>
</dbReference>
<keyword evidence="2 5" id="KW-0547">Nucleotide-binding</keyword>
<reference evidence="7 8" key="1">
    <citation type="submission" date="2020-08" db="EMBL/GenBank/DDBJ databases">
        <title>Bridging the membrane lipid divide: bacteria of the FCB group superphylum have the potential to synthesize archaeal ether lipids.</title>
        <authorList>
            <person name="Villanueva L."/>
            <person name="Von Meijenfeldt F.A.B."/>
            <person name="Westbye A.B."/>
            <person name="Yadav S."/>
            <person name="Hopmans E.C."/>
            <person name="Dutilh B.E."/>
            <person name="Sinninghe Damste J.S."/>
        </authorList>
    </citation>
    <scope>NUCLEOTIDE SEQUENCE [LARGE SCALE GENOMIC DNA]</scope>
    <source>
        <strain evidence="7">NIOZ-UU81</strain>
    </source>
</reference>
<accession>A0A8J6NC79</accession>
<dbReference type="PANTHER" id="PTHR43334:SF1">
    <property type="entry name" value="3-HYDROXYPROPIONATE--COA LIGASE [ADP-FORMING]"/>
    <property type="match status" value="1"/>
</dbReference>
<dbReference type="PROSITE" id="PS50975">
    <property type="entry name" value="ATP_GRASP"/>
    <property type="match status" value="1"/>
</dbReference>
<dbReference type="AlphaFoldDB" id="A0A8J6NC79"/>
<protein>
    <submittedName>
        <fullName evidence="7">Acetate--CoA ligase family protein</fullName>
    </submittedName>
</protein>
<dbReference type="PANTHER" id="PTHR43334">
    <property type="entry name" value="ACETATE--COA LIGASE [ADP-FORMING]"/>
    <property type="match status" value="1"/>
</dbReference>
<dbReference type="SUPFAM" id="SSF52210">
    <property type="entry name" value="Succinyl-CoA synthetase domains"/>
    <property type="match status" value="2"/>
</dbReference>
<keyword evidence="1 7" id="KW-0436">Ligase</keyword>
<dbReference type="Pfam" id="PF13607">
    <property type="entry name" value="Succ_CoA_lig"/>
    <property type="match status" value="1"/>
</dbReference>
<dbReference type="InterPro" id="IPR011761">
    <property type="entry name" value="ATP-grasp"/>
</dbReference>
<dbReference type="InterPro" id="IPR003781">
    <property type="entry name" value="CoA-bd"/>
</dbReference>
<evidence type="ECO:0000256" key="1">
    <source>
        <dbReference type="ARBA" id="ARBA00022598"/>
    </source>
</evidence>
<dbReference type="GO" id="GO:0005524">
    <property type="term" value="F:ATP binding"/>
    <property type="evidence" value="ECO:0007669"/>
    <property type="project" value="UniProtKB-UniRule"/>
</dbReference>
<sequence length="709" mass="74849">MTIESLFRPESVGIIGASRSPGKVGHDILANLIRDGYTGTIIPVNPGAEKLFDLPCYPKLTACGQQVDLAVIVVPQALVREAVVDAIAAGVKAIIIITAGFRETGPEGLALEQELVDLCRRRQVRILGPNCLGLINTENNLNASFAGHMPEPGGISIFSQSGALCTAMLDLAAGRHLGLAKLVSIGNKADLSEAEMLTALAHDDQTKVIVGYLEDISSGNDFVKAAEEAASLKPVVILKSGTTAAGLKAAASHTGVLAGADTAYGAAFKRSGVVRADTFDALFDYATALSMQPLPAGNRVLIITNAGGPGTMAADAVEKAGMQVAELDRNTATALRAQLPQAASVGNPVDVLGDADPARYVAAIDAAQADASVDAILVILTPQAMTRPSETARAIAGALDGSKPVVVSFMGGQDVMPGRNELAAASLPDYESPERAVQALKGMYEYAAWKSRPPRLVTRFRVNRRRVERIITRRQRTGRLQLGEVKGKDILGAYGFQIPHGGLAGSAEEAAEIAERIGYPVAMKIVSPNIVHKSDLGGVQLNVGSGEEAEDAFNLMTMKIQKRAPEALIEGVYVEQMVARGLEVIIGMSRDPQFGPMLMFGLGGIFVEVMKDVTFHLAPITEDEAVQMLKSTRSYAMLEGRRGQKGVDIAAIASGLQRISQLTTDFPQIVELDINPFIVGEYGTEPVVADARMTLAPLASDNQGERDGL</sequence>
<dbReference type="SMART" id="SM00881">
    <property type="entry name" value="CoA_binding"/>
    <property type="match status" value="1"/>
</dbReference>
<dbReference type="GO" id="GO:0043758">
    <property type="term" value="F:acetate-CoA ligase (ADP-forming) activity"/>
    <property type="evidence" value="ECO:0007669"/>
    <property type="project" value="InterPro"/>
</dbReference>
<dbReference type="InterPro" id="IPR051538">
    <property type="entry name" value="Acyl-CoA_Synth/Transferase"/>
</dbReference>
<dbReference type="Gene3D" id="3.40.50.720">
    <property type="entry name" value="NAD(P)-binding Rossmann-like Domain"/>
    <property type="match status" value="1"/>
</dbReference>
<keyword evidence="3 5" id="KW-0067">ATP-binding</keyword>
<dbReference type="Gene3D" id="3.40.50.261">
    <property type="entry name" value="Succinyl-CoA synthetase domains"/>
    <property type="match status" value="2"/>
</dbReference>
<evidence type="ECO:0000259" key="6">
    <source>
        <dbReference type="PROSITE" id="PS50975"/>
    </source>
</evidence>
<dbReference type="Pfam" id="PF19045">
    <property type="entry name" value="Ligase_CoA_2"/>
    <property type="match status" value="1"/>
</dbReference>
<comment type="similarity">
    <text evidence="4">In the N-terminal section; belongs to the acetate CoA ligase alpha subunit family.</text>
</comment>
<dbReference type="Proteomes" id="UP000599024">
    <property type="component" value="Unassembled WGS sequence"/>
</dbReference>
<evidence type="ECO:0000313" key="8">
    <source>
        <dbReference type="Proteomes" id="UP000599024"/>
    </source>
</evidence>
<dbReference type="Gene3D" id="3.30.1490.20">
    <property type="entry name" value="ATP-grasp fold, A domain"/>
    <property type="match status" value="1"/>
</dbReference>
<dbReference type="EMBL" id="JACNLK010000081">
    <property type="protein sequence ID" value="MBC8209190.1"/>
    <property type="molecule type" value="Genomic_DNA"/>
</dbReference>
<gene>
    <name evidence="7" type="ORF">H8E79_08510</name>
</gene>
<dbReference type="Pfam" id="PF13549">
    <property type="entry name" value="ATP-grasp_5"/>
    <property type="match status" value="1"/>
</dbReference>
<dbReference type="FunFam" id="3.30.1490.20:FF:000020">
    <property type="entry name" value="Protein lysine acetyltransferase"/>
    <property type="match status" value="1"/>
</dbReference>
<feature type="domain" description="ATP-grasp" evidence="6">
    <location>
        <begin position="488"/>
        <end position="524"/>
    </location>
</feature>
<dbReference type="InterPro" id="IPR013815">
    <property type="entry name" value="ATP_grasp_subdomain_1"/>
</dbReference>
<dbReference type="SUPFAM" id="SSF51735">
    <property type="entry name" value="NAD(P)-binding Rossmann-fold domains"/>
    <property type="match status" value="1"/>
</dbReference>
<dbReference type="Gene3D" id="3.30.470.20">
    <property type="entry name" value="ATP-grasp fold, B domain"/>
    <property type="match status" value="1"/>
</dbReference>
<dbReference type="InterPro" id="IPR014089">
    <property type="entry name" value="AcCoA-synth-alpha"/>
</dbReference>
<dbReference type="GO" id="GO:0046872">
    <property type="term" value="F:metal ion binding"/>
    <property type="evidence" value="ECO:0007669"/>
    <property type="project" value="InterPro"/>
</dbReference>
<evidence type="ECO:0000256" key="4">
    <source>
        <dbReference type="ARBA" id="ARBA00060888"/>
    </source>
</evidence>
<proteinExistence type="inferred from homology"/>
<evidence type="ECO:0000256" key="3">
    <source>
        <dbReference type="ARBA" id="ARBA00022840"/>
    </source>
</evidence>
<dbReference type="Pfam" id="PF13380">
    <property type="entry name" value="CoA_binding_2"/>
    <property type="match status" value="1"/>
</dbReference>
<comment type="caution">
    <text evidence="7">The sequence shown here is derived from an EMBL/GenBank/DDBJ whole genome shotgun (WGS) entry which is preliminary data.</text>
</comment>
<evidence type="ECO:0000313" key="7">
    <source>
        <dbReference type="EMBL" id="MBC8209190.1"/>
    </source>
</evidence>
<dbReference type="InterPro" id="IPR032875">
    <property type="entry name" value="Succ_CoA_lig_flav_dom"/>
</dbReference>
<evidence type="ECO:0000256" key="5">
    <source>
        <dbReference type="PROSITE-ProRule" id="PRU00409"/>
    </source>
</evidence>
<dbReference type="InterPro" id="IPR036291">
    <property type="entry name" value="NAD(P)-bd_dom_sf"/>
</dbReference>
<organism evidence="7 8">
    <name type="scientific">Candidatus Desulfatifera sulfidica</name>
    <dbReference type="NCBI Taxonomy" id="2841691"/>
    <lineage>
        <taxon>Bacteria</taxon>
        <taxon>Pseudomonadati</taxon>
        <taxon>Thermodesulfobacteriota</taxon>
        <taxon>Desulfobulbia</taxon>
        <taxon>Desulfobulbales</taxon>
        <taxon>Desulfobulbaceae</taxon>
        <taxon>Candidatus Desulfatifera</taxon>
    </lineage>
</organism>